<keyword evidence="2" id="KW-1185">Reference proteome</keyword>
<proteinExistence type="predicted"/>
<sequence>GYDSDTKVSDTKVINDTELHLTELSDYESDINIKEIEVADKP</sequence>
<accession>A0ACA9SYA9</accession>
<feature type="non-terminal residue" evidence="1">
    <location>
        <position position="42"/>
    </location>
</feature>
<dbReference type="EMBL" id="CAJVQC010170689">
    <property type="protein sequence ID" value="CAG8850424.1"/>
    <property type="molecule type" value="Genomic_DNA"/>
</dbReference>
<comment type="caution">
    <text evidence="1">The sequence shown here is derived from an EMBL/GenBank/DDBJ whole genome shotgun (WGS) entry which is preliminary data.</text>
</comment>
<evidence type="ECO:0000313" key="2">
    <source>
        <dbReference type="Proteomes" id="UP000789920"/>
    </source>
</evidence>
<gene>
    <name evidence="1" type="ORF">RPERSI_LOCUS36088</name>
</gene>
<reference evidence="1" key="1">
    <citation type="submission" date="2021-06" db="EMBL/GenBank/DDBJ databases">
        <authorList>
            <person name="Kallberg Y."/>
            <person name="Tangrot J."/>
            <person name="Rosling A."/>
        </authorList>
    </citation>
    <scope>NUCLEOTIDE SEQUENCE</scope>
    <source>
        <strain evidence="1">MA461A</strain>
    </source>
</reference>
<protein>
    <submittedName>
        <fullName evidence="1">36518_t:CDS:1</fullName>
    </submittedName>
</protein>
<dbReference type="Proteomes" id="UP000789920">
    <property type="component" value="Unassembled WGS sequence"/>
</dbReference>
<feature type="non-terminal residue" evidence="1">
    <location>
        <position position="1"/>
    </location>
</feature>
<organism evidence="1 2">
    <name type="scientific">Racocetra persica</name>
    <dbReference type="NCBI Taxonomy" id="160502"/>
    <lineage>
        <taxon>Eukaryota</taxon>
        <taxon>Fungi</taxon>
        <taxon>Fungi incertae sedis</taxon>
        <taxon>Mucoromycota</taxon>
        <taxon>Glomeromycotina</taxon>
        <taxon>Glomeromycetes</taxon>
        <taxon>Diversisporales</taxon>
        <taxon>Gigasporaceae</taxon>
        <taxon>Racocetra</taxon>
    </lineage>
</organism>
<evidence type="ECO:0000313" key="1">
    <source>
        <dbReference type="EMBL" id="CAG8850424.1"/>
    </source>
</evidence>
<name>A0ACA9SYA9_9GLOM</name>